<organism evidence="1 2">
    <name type="scientific">Ixodes persulcatus</name>
    <name type="common">Taiga tick</name>
    <dbReference type="NCBI Taxonomy" id="34615"/>
    <lineage>
        <taxon>Eukaryota</taxon>
        <taxon>Metazoa</taxon>
        <taxon>Ecdysozoa</taxon>
        <taxon>Arthropoda</taxon>
        <taxon>Chelicerata</taxon>
        <taxon>Arachnida</taxon>
        <taxon>Acari</taxon>
        <taxon>Parasitiformes</taxon>
        <taxon>Ixodida</taxon>
        <taxon>Ixodoidea</taxon>
        <taxon>Ixodidae</taxon>
        <taxon>Ixodinae</taxon>
        <taxon>Ixodes</taxon>
    </lineage>
</organism>
<evidence type="ECO:0000313" key="2">
    <source>
        <dbReference type="Proteomes" id="UP000805193"/>
    </source>
</evidence>
<protein>
    <submittedName>
        <fullName evidence="1">Uncharacterized protein</fullName>
    </submittedName>
</protein>
<keyword evidence="2" id="KW-1185">Reference proteome</keyword>
<name>A0AC60NU67_IXOPE</name>
<comment type="caution">
    <text evidence="1">The sequence shown here is derived from an EMBL/GenBank/DDBJ whole genome shotgun (WGS) entry which is preliminary data.</text>
</comment>
<dbReference type="EMBL" id="JABSTQ010011497">
    <property type="protein sequence ID" value="KAG0410691.1"/>
    <property type="molecule type" value="Genomic_DNA"/>
</dbReference>
<dbReference type="Proteomes" id="UP000805193">
    <property type="component" value="Unassembled WGS sequence"/>
</dbReference>
<reference evidence="1 2" key="1">
    <citation type="journal article" date="2020" name="Cell">
        <title>Large-Scale Comparative Analyses of Tick Genomes Elucidate Their Genetic Diversity and Vector Capacities.</title>
        <authorList>
            <consortium name="Tick Genome and Microbiome Consortium (TIGMIC)"/>
            <person name="Jia N."/>
            <person name="Wang J."/>
            <person name="Shi W."/>
            <person name="Du L."/>
            <person name="Sun Y."/>
            <person name="Zhan W."/>
            <person name="Jiang J.F."/>
            <person name="Wang Q."/>
            <person name="Zhang B."/>
            <person name="Ji P."/>
            <person name="Bell-Sakyi L."/>
            <person name="Cui X.M."/>
            <person name="Yuan T.T."/>
            <person name="Jiang B.G."/>
            <person name="Yang W.F."/>
            <person name="Lam T.T."/>
            <person name="Chang Q.C."/>
            <person name="Ding S.J."/>
            <person name="Wang X.J."/>
            <person name="Zhu J.G."/>
            <person name="Ruan X.D."/>
            <person name="Zhao L."/>
            <person name="Wei J.T."/>
            <person name="Ye R.Z."/>
            <person name="Que T.C."/>
            <person name="Du C.H."/>
            <person name="Zhou Y.H."/>
            <person name="Cheng J.X."/>
            <person name="Dai P.F."/>
            <person name="Guo W.B."/>
            <person name="Han X.H."/>
            <person name="Huang E.J."/>
            <person name="Li L.F."/>
            <person name="Wei W."/>
            <person name="Gao Y.C."/>
            <person name="Liu J.Z."/>
            <person name="Shao H.Z."/>
            <person name="Wang X."/>
            <person name="Wang C.C."/>
            <person name="Yang T.C."/>
            <person name="Huo Q.B."/>
            <person name="Li W."/>
            <person name="Chen H.Y."/>
            <person name="Chen S.E."/>
            <person name="Zhou L.G."/>
            <person name="Ni X.B."/>
            <person name="Tian J.H."/>
            <person name="Sheng Y."/>
            <person name="Liu T."/>
            <person name="Pan Y.S."/>
            <person name="Xia L.Y."/>
            <person name="Li J."/>
            <person name="Zhao F."/>
            <person name="Cao W.C."/>
        </authorList>
    </citation>
    <scope>NUCLEOTIDE SEQUENCE [LARGE SCALE GENOMIC DNA]</scope>
    <source>
        <strain evidence="1">Iper-2018</strain>
    </source>
</reference>
<evidence type="ECO:0000313" key="1">
    <source>
        <dbReference type="EMBL" id="KAG0410691.1"/>
    </source>
</evidence>
<proteinExistence type="predicted"/>
<accession>A0AC60NU67</accession>
<sequence length="902" mass="100948">MDATEREPTALTCVGTSAAEATFDTESMHYSDEFHQAEDPNEGWITPRKSRNQRTLPRQVNELHTVVVPIPHSLQLQDIKRYDLLPFFLAAASLPPHASEEVNIDVRLQQRVILLKTAFESSARRLSQTKRIRVRNQLHEISPYLAAPINSCKGVIHGVEAGLTTNDLMHSLESFQTTIITARMMGDTESVLITFEGAKVPRTILFRRATYRCHPHRPRALRCEKCRMYGHRTFNCPESPTFWRCPTCAAQIPHQQASHACSPRCYHCGGEHSSFDSTCPVQRQKDQACMKAAYEHRVHLRKTLPRNMQKPPAYPVQTANQKQSAAQHKTELSSSNSYQPPSLNKYHLEAQAQLKASLRNAQKPTESQTRKGMLPATATWGHASAGFSTTTRSPSSQTEDLPQQRSLLHPAALTTSQPKSDIASQEPKTTRANLTEPAPSPPSIVHTSTQRLYETGLFLPLSSLLHLHRDRQLARLSGSHQGRWILEQAGLSPIDFYLHLPASPLPSNLRFALLPRRMAPGLDDGRRDAQALHHNPPFQTQTVAYTDASILDTGTAADPPSITTLELVPIIHAIISFSQLPRTSAYTVYSDSMAAIRSLQQRQIPADLREDLDMALHSLSSSSVTIRWVPGHAGIAGNELVHQLAREFHSRAPAIPWLSPPTNDEAADVAQTHILRKIQTNTLVTPARLYLFRYRSDPSCPNCPAPYANQEHCLLHCPVAYTTSFLPNPPPPSWSAWLASPQLEDQLALRVPEGLTYIREKSTGDIGHLLNYFDCTYVNGPFRYASAPPAAASRANSSLCLTVRRRRPEFPPERWNMYDATLQNKDRTNNTCEGWNIGFQKLVSHAHPSVWRLTERLQKNQELLAMAMTQARRVSFCSWNSFKSGKRELKPAVTTVTTTTSV</sequence>
<gene>
    <name evidence="1" type="ORF">HPB47_012175</name>
</gene>